<organism evidence="1 2">
    <name type="scientific">Brassica carinata</name>
    <name type="common">Ethiopian mustard</name>
    <name type="synonym">Abyssinian cabbage</name>
    <dbReference type="NCBI Taxonomy" id="52824"/>
    <lineage>
        <taxon>Eukaryota</taxon>
        <taxon>Viridiplantae</taxon>
        <taxon>Streptophyta</taxon>
        <taxon>Embryophyta</taxon>
        <taxon>Tracheophyta</taxon>
        <taxon>Spermatophyta</taxon>
        <taxon>Magnoliopsida</taxon>
        <taxon>eudicotyledons</taxon>
        <taxon>Gunneridae</taxon>
        <taxon>Pentapetalae</taxon>
        <taxon>rosids</taxon>
        <taxon>malvids</taxon>
        <taxon>Brassicales</taxon>
        <taxon>Brassicaceae</taxon>
        <taxon>Brassiceae</taxon>
        <taxon>Brassica</taxon>
    </lineage>
</organism>
<reference evidence="1 2" key="1">
    <citation type="submission" date="2020-02" db="EMBL/GenBank/DDBJ databases">
        <authorList>
            <person name="Ma Q."/>
            <person name="Huang Y."/>
            <person name="Song X."/>
            <person name="Pei D."/>
        </authorList>
    </citation>
    <scope>NUCLEOTIDE SEQUENCE [LARGE SCALE GENOMIC DNA]</scope>
    <source>
        <strain evidence="1">Sxm20200214</strain>
        <tissue evidence="1">Leaf</tissue>
    </source>
</reference>
<evidence type="ECO:0000313" key="2">
    <source>
        <dbReference type="Proteomes" id="UP000886595"/>
    </source>
</evidence>
<comment type="caution">
    <text evidence="1">The sequence shown here is derived from an EMBL/GenBank/DDBJ whole genome shotgun (WGS) entry which is preliminary data.</text>
</comment>
<dbReference type="OrthoDB" id="430315at2759"/>
<name>A0A8X7PKV1_BRACI</name>
<evidence type="ECO:0000313" key="1">
    <source>
        <dbReference type="EMBL" id="KAG2254269.1"/>
    </source>
</evidence>
<dbReference type="AlphaFoldDB" id="A0A8X7PKV1"/>
<sequence>MAGCIAVTATVFVLENTCPFTVWPRILSGNSTTTLGDSRVPSLQELPYSSPLLRDGQAGSELAPAAATIPPVAAAASPETATAF</sequence>
<gene>
    <name evidence="1" type="ORF">Bca52824_084405</name>
</gene>
<dbReference type="Proteomes" id="UP000886595">
    <property type="component" value="Unassembled WGS sequence"/>
</dbReference>
<keyword evidence="2" id="KW-1185">Reference proteome</keyword>
<protein>
    <submittedName>
        <fullName evidence="1">Uncharacterized protein</fullName>
    </submittedName>
</protein>
<proteinExistence type="predicted"/>
<accession>A0A8X7PKV1</accession>
<dbReference type="EMBL" id="JAAMPC010000016">
    <property type="protein sequence ID" value="KAG2254269.1"/>
    <property type="molecule type" value="Genomic_DNA"/>
</dbReference>